<reference evidence="1" key="1">
    <citation type="submission" date="2020-07" db="EMBL/GenBank/DDBJ databases">
        <title>Genome sequence and genetic diversity analysis of an under-domesticated orphan crop, white fonio (Digitaria exilis).</title>
        <authorList>
            <person name="Bennetzen J.L."/>
            <person name="Chen S."/>
            <person name="Ma X."/>
            <person name="Wang X."/>
            <person name="Yssel A.E.J."/>
            <person name="Chaluvadi S.R."/>
            <person name="Johnson M."/>
            <person name="Gangashetty P."/>
            <person name="Hamidou F."/>
            <person name="Sanogo M.D."/>
            <person name="Zwaenepoel A."/>
            <person name="Wallace J."/>
            <person name="Van De Peer Y."/>
            <person name="Van Deynze A."/>
        </authorList>
    </citation>
    <scope>NUCLEOTIDE SEQUENCE</scope>
    <source>
        <tissue evidence="1">Leaves</tissue>
    </source>
</reference>
<gene>
    <name evidence="1" type="ORF">HU200_001852</name>
</gene>
<dbReference type="Proteomes" id="UP000636709">
    <property type="component" value="Unassembled WGS sequence"/>
</dbReference>
<name>A0A835FXX7_9POAL</name>
<dbReference type="AlphaFoldDB" id="A0A835FXX7"/>
<keyword evidence="2" id="KW-1185">Reference proteome</keyword>
<protein>
    <submittedName>
        <fullName evidence="1">Uncharacterized protein</fullName>
    </submittedName>
</protein>
<proteinExistence type="predicted"/>
<evidence type="ECO:0000313" key="1">
    <source>
        <dbReference type="EMBL" id="KAF8780187.1"/>
    </source>
</evidence>
<evidence type="ECO:0000313" key="2">
    <source>
        <dbReference type="Proteomes" id="UP000636709"/>
    </source>
</evidence>
<dbReference type="EMBL" id="JACEFO010000144">
    <property type="protein sequence ID" value="KAF8780187.1"/>
    <property type="molecule type" value="Genomic_DNA"/>
</dbReference>
<dbReference type="OrthoDB" id="288590at2759"/>
<comment type="caution">
    <text evidence="1">The sequence shown here is derived from an EMBL/GenBank/DDBJ whole genome shotgun (WGS) entry which is preliminary data.</text>
</comment>
<accession>A0A835FXX7</accession>
<organism evidence="1 2">
    <name type="scientific">Digitaria exilis</name>
    <dbReference type="NCBI Taxonomy" id="1010633"/>
    <lineage>
        <taxon>Eukaryota</taxon>
        <taxon>Viridiplantae</taxon>
        <taxon>Streptophyta</taxon>
        <taxon>Embryophyta</taxon>
        <taxon>Tracheophyta</taxon>
        <taxon>Spermatophyta</taxon>
        <taxon>Magnoliopsida</taxon>
        <taxon>Liliopsida</taxon>
        <taxon>Poales</taxon>
        <taxon>Poaceae</taxon>
        <taxon>PACMAD clade</taxon>
        <taxon>Panicoideae</taxon>
        <taxon>Panicodae</taxon>
        <taxon>Paniceae</taxon>
        <taxon>Anthephorinae</taxon>
        <taxon>Digitaria</taxon>
    </lineage>
</organism>
<sequence length="277" mass="30193">MSCGSRTPSRVSCPTNTIDLVSASVLSGAGTTTEHAHSHRLTADMLSRAPELRSDVAGTQELTTSRSNWAHHCPGRPGATFQCGGASISDSTGLGLGGRHRSSSTASSGMAYQLISTAVHRELPGISYVTSAQNRSARASSPMRMQIDPPLRHRHPRIDLSFRYITYPASVPPKNISLRSPRSMTRGDRSMLTVSLAYQLMDAMLAAMAYDVFHPPPPEVKAKLYSDDPAKKMRLSTSFNVTVRNWLDYLRIHCHPLEQYAPDVPANQPCFTELGSV</sequence>